<dbReference type="EMBL" id="RQTK01000280">
    <property type="protein sequence ID" value="RUS82587.1"/>
    <property type="molecule type" value="Genomic_DNA"/>
</dbReference>
<dbReference type="OrthoDB" id="674273at2759"/>
<feature type="compositionally biased region" description="Polar residues" evidence="1">
    <location>
        <begin position="958"/>
        <end position="974"/>
    </location>
</feature>
<evidence type="ECO:0000256" key="1">
    <source>
        <dbReference type="SAM" id="MobiDB-lite"/>
    </source>
</evidence>
<feature type="compositionally biased region" description="Polar residues" evidence="1">
    <location>
        <begin position="367"/>
        <end position="379"/>
    </location>
</feature>
<feature type="region of interest" description="Disordered" evidence="1">
    <location>
        <begin position="357"/>
        <end position="642"/>
    </location>
</feature>
<feature type="region of interest" description="Disordered" evidence="1">
    <location>
        <begin position="895"/>
        <end position="919"/>
    </location>
</feature>
<reference evidence="3 4" key="1">
    <citation type="submission" date="2019-01" db="EMBL/GenBank/DDBJ databases">
        <title>A draft genome assembly of the solar-powered sea slug Elysia chlorotica.</title>
        <authorList>
            <person name="Cai H."/>
            <person name="Li Q."/>
            <person name="Fang X."/>
            <person name="Li J."/>
            <person name="Curtis N.E."/>
            <person name="Altenburger A."/>
            <person name="Shibata T."/>
            <person name="Feng M."/>
            <person name="Maeda T."/>
            <person name="Schwartz J.A."/>
            <person name="Shigenobu S."/>
            <person name="Lundholm N."/>
            <person name="Nishiyama T."/>
            <person name="Yang H."/>
            <person name="Hasebe M."/>
            <person name="Li S."/>
            <person name="Pierce S.K."/>
            <person name="Wang J."/>
        </authorList>
    </citation>
    <scope>NUCLEOTIDE SEQUENCE [LARGE SCALE GENOMIC DNA]</scope>
    <source>
        <strain evidence="3">EC2010</strain>
        <tissue evidence="3">Whole organism of an adult</tissue>
    </source>
</reference>
<feature type="compositionally biased region" description="Basic and acidic residues" evidence="1">
    <location>
        <begin position="896"/>
        <end position="909"/>
    </location>
</feature>
<feature type="domain" description="SCP" evidence="2">
    <location>
        <begin position="105"/>
        <end position="244"/>
    </location>
</feature>
<dbReference type="InterPro" id="IPR035940">
    <property type="entry name" value="CAP_sf"/>
</dbReference>
<dbReference type="SUPFAM" id="SSF55797">
    <property type="entry name" value="PR-1-like"/>
    <property type="match status" value="1"/>
</dbReference>
<feature type="compositionally biased region" description="Basic and acidic residues" evidence="1">
    <location>
        <begin position="1276"/>
        <end position="1290"/>
    </location>
</feature>
<keyword evidence="4" id="KW-1185">Reference proteome</keyword>
<feature type="compositionally biased region" description="Basic and acidic residues" evidence="1">
    <location>
        <begin position="391"/>
        <end position="416"/>
    </location>
</feature>
<dbReference type="Pfam" id="PF00188">
    <property type="entry name" value="CAP"/>
    <property type="match status" value="1"/>
</dbReference>
<feature type="compositionally biased region" description="Polar residues" evidence="1">
    <location>
        <begin position="418"/>
        <end position="427"/>
    </location>
</feature>
<accession>A0A433TLX6</accession>
<comment type="caution">
    <text evidence="3">The sequence shown here is derived from an EMBL/GenBank/DDBJ whole genome shotgun (WGS) entry which is preliminary data.</text>
</comment>
<evidence type="ECO:0000313" key="3">
    <source>
        <dbReference type="EMBL" id="RUS82587.1"/>
    </source>
</evidence>
<sequence length="1388" mass="160799">MNQEHVGARNSSRTLEVDASLRILNETFTPGMVNTSSVDFLRIAGPVCEETIFTARGLSVELTADQVLRMRPGSIENVLFALLPLLLSQLCLTLARAEVGVFTPEHAKAVLERHNEYRRQEAAADMYQMHWNTSLQHRADAWIQGCDFKHENCLDAGENLFFTTAQGDDVFLQGMKAWHDEKSLWSYSSGNCKAACHYTQIIWSWTTTVGCSAKICPLLRTSNKVFKDALLFACYYYPRGNFMGHFPFSRGSPCSKCAGGDTCTDKLCVSSGPESRSAPDVVKSLNPRTPVRENLPVTSLRGFQSLVQTYVSQARKVPQSLTHDVKGIRRQQSLHIGAPNSTGIRFRKLTPDAAKDHHLNPARQAGRYSNSVMNTSSTPIGHRRKQHRPHTGLDRRITKTKNTEREDEIQSYRKETPLNFQQKQLQIQRKGKKRVAQIERRRQAEKEEQRQEEKERQRQEEKERQRQAEDERQRQAEDERQRQAEDERQRQEEKERQRQAEDDRQIQAEDERQRQTEDERQRQEEKERQRQAEDDRQIQAEDERQRQEEKERQRQAEDERQRQAEDERQRQEEKERQRQAENERQRQEEKERQRQAEDERQRQEEKERQRQEEKERQRQEEKERQIHNILTKEGQQPDEQGINRIDIVGETTTKGHIDQVQLSNFYQLSSAKLNERVESAFDQDTLQGQAVKWQDISTSKNRIERLPAVTNRNWHLSENSLQHVKSYPDKSRPSGKKWKPLEYSRNNQVLMHGPPRYKQRTNIISPPRRIRTKYSHDTSTSPSIETFVRVLSRAQIEKLEKEYRGQQQLVIFKNSPSQLEKPSEKTEKNLSTSNTTNRLKIVEHLNNNKRNESWNITLETADAKLNVNNLSVRNSVPERGDTLTPLAYSLTITQTEAEKDSGNRADLHQNRSKSGVGASNINIETRTRIVAKTHNSTTKDGREEAIKENHFGQLISESSSVPTKRTFSQSQGATSRRKTLYPGDTVTRRAMERTTPAPIATIVRVLSRSQLDKLEKKYKKGSGPVTFRASHTRQNNFNNEGDENLQSRYLYGMIDSGGKQTYNHMKTEDSVKLNSIGSGGSGKSKTSTRESIKLVNDSVSSEIKQYNNRNRNVDQMLNQPSGLKVKGAFGVSGRSFNGKTSEKMMRRRERAKWNLSRQRWRLRPSRAKPGSLRLRKPRPHHQKYITTGESGRTCKDGTPACRAWEWRCSRNRMVRLNCPLTCGTCGHGPKSRTHTPDRMNIYQNNRPARSEIRIGSTRKQEEPNRTTRQKQKHPYRKWETRNSKRSERLSLRSRTNHKSRRPSQVTKSPRRMRNRSGQPGKTTASEDVCQDRASHMQACRSWTQLGFCQMNTMGASQGLNLDASEFQVFQASTRSGHEPRWSRDSSCC</sequence>
<evidence type="ECO:0000313" key="4">
    <source>
        <dbReference type="Proteomes" id="UP000271974"/>
    </source>
</evidence>
<feature type="region of interest" description="Disordered" evidence="1">
    <location>
        <begin position="814"/>
        <end position="834"/>
    </location>
</feature>
<feature type="compositionally biased region" description="Basic and acidic residues" evidence="1">
    <location>
        <begin position="436"/>
        <end position="626"/>
    </location>
</feature>
<organism evidence="3 4">
    <name type="scientific">Elysia chlorotica</name>
    <name type="common">Eastern emerald elysia</name>
    <name type="synonym">Sea slug</name>
    <dbReference type="NCBI Taxonomy" id="188477"/>
    <lineage>
        <taxon>Eukaryota</taxon>
        <taxon>Metazoa</taxon>
        <taxon>Spiralia</taxon>
        <taxon>Lophotrochozoa</taxon>
        <taxon>Mollusca</taxon>
        <taxon>Gastropoda</taxon>
        <taxon>Heterobranchia</taxon>
        <taxon>Euthyneura</taxon>
        <taxon>Panpulmonata</taxon>
        <taxon>Sacoglossa</taxon>
        <taxon>Placobranchoidea</taxon>
        <taxon>Plakobranchidae</taxon>
        <taxon>Elysia</taxon>
    </lineage>
</organism>
<dbReference type="Gene3D" id="3.40.33.10">
    <property type="entry name" value="CAP"/>
    <property type="match status" value="1"/>
</dbReference>
<dbReference type="Proteomes" id="UP000271974">
    <property type="component" value="Unassembled WGS sequence"/>
</dbReference>
<dbReference type="PRINTS" id="PR00837">
    <property type="entry name" value="V5TPXLIKE"/>
</dbReference>
<dbReference type="SMART" id="SM00198">
    <property type="entry name" value="SCP"/>
    <property type="match status" value="1"/>
</dbReference>
<feature type="compositionally biased region" description="Basic residues" evidence="1">
    <location>
        <begin position="381"/>
        <end position="390"/>
    </location>
</feature>
<name>A0A433TLX6_ELYCH</name>
<feature type="compositionally biased region" description="Basic and acidic residues" evidence="1">
    <location>
        <begin position="1248"/>
        <end position="1265"/>
    </location>
</feature>
<dbReference type="PANTHER" id="PTHR10334">
    <property type="entry name" value="CYSTEINE-RICH SECRETORY PROTEIN-RELATED"/>
    <property type="match status" value="1"/>
</dbReference>
<feature type="compositionally biased region" description="Polar residues" evidence="1">
    <location>
        <begin position="1315"/>
        <end position="1325"/>
    </location>
</feature>
<feature type="region of interest" description="Disordered" evidence="1">
    <location>
        <begin position="958"/>
        <end position="978"/>
    </location>
</feature>
<dbReference type="InterPro" id="IPR014044">
    <property type="entry name" value="CAP_dom"/>
</dbReference>
<feature type="region of interest" description="Disordered" evidence="1">
    <location>
        <begin position="1223"/>
        <end position="1328"/>
    </location>
</feature>
<dbReference type="InterPro" id="IPR001283">
    <property type="entry name" value="CRISP-related"/>
</dbReference>
<gene>
    <name evidence="3" type="ORF">EGW08_009661</name>
</gene>
<proteinExistence type="predicted"/>
<protein>
    <recommendedName>
        <fullName evidence="2">SCP domain-containing protein</fullName>
    </recommendedName>
</protein>
<evidence type="ECO:0000259" key="2">
    <source>
        <dbReference type="SMART" id="SM00198"/>
    </source>
</evidence>